<dbReference type="EMBL" id="MDYO01000013">
    <property type="protein sequence ID" value="OQD97183.1"/>
    <property type="molecule type" value="Genomic_DNA"/>
</dbReference>
<evidence type="ECO:0000256" key="3">
    <source>
        <dbReference type="PROSITE-ProRule" id="PRU00023"/>
    </source>
</evidence>
<comment type="caution">
    <text evidence="5">The sequence shown here is derived from an EMBL/GenBank/DDBJ whole genome shotgun (WGS) entry which is preliminary data.</text>
</comment>
<dbReference type="InterPro" id="IPR025676">
    <property type="entry name" value="Clr5_dom"/>
</dbReference>
<accession>A0A1V6R779</accession>
<keyword evidence="1" id="KW-0677">Repeat</keyword>
<dbReference type="Pfam" id="PF12796">
    <property type="entry name" value="Ank_2"/>
    <property type="match status" value="3"/>
</dbReference>
<dbReference type="InterPro" id="IPR036770">
    <property type="entry name" value="Ankyrin_rpt-contain_sf"/>
</dbReference>
<evidence type="ECO:0000313" key="6">
    <source>
        <dbReference type="Proteomes" id="UP000191612"/>
    </source>
</evidence>
<feature type="repeat" description="ANK" evidence="3">
    <location>
        <begin position="520"/>
        <end position="548"/>
    </location>
</feature>
<feature type="repeat" description="ANK" evidence="3">
    <location>
        <begin position="1058"/>
        <end position="1090"/>
    </location>
</feature>
<dbReference type="Gene3D" id="1.25.40.20">
    <property type="entry name" value="Ankyrin repeat-containing domain"/>
    <property type="match status" value="5"/>
</dbReference>
<organism evidence="5 6">
    <name type="scientific">Penicillium solitum</name>
    <dbReference type="NCBI Taxonomy" id="60172"/>
    <lineage>
        <taxon>Eukaryota</taxon>
        <taxon>Fungi</taxon>
        <taxon>Dikarya</taxon>
        <taxon>Ascomycota</taxon>
        <taxon>Pezizomycotina</taxon>
        <taxon>Eurotiomycetes</taxon>
        <taxon>Eurotiomycetidae</taxon>
        <taxon>Eurotiales</taxon>
        <taxon>Aspergillaceae</taxon>
        <taxon>Penicillium</taxon>
    </lineage>
</organism>
<dbReference type="PROSITE" id="PS50088">
    <property type="entry name" value="ANK_REPEAT"/>
    <property type="match status" value="8"/>
</dbReference>
<dbReference type="InterPro" id="IPR002110">
    <property type="entry name" value="Ankyrin_rpt"/>
</dbReference>
<feature type="repeat" description="ANK" evidence="3">
    <location>
        <begin position="1128"/>
        <end position="1160"/>
    </location>
</feature>
<keyword evidence="2 3" id="KW-0040">ANK repeat</keyword>
<dbReference type="Proteomes" id="UP000191612">
    <property type="component" value="Unassembled WGS sequence"/>
</dbReference>
<protein>
    <recommendedName>
        <fullName evidence="4">Clr5 domain-containing protein</fullName>
    </recommendedName>
</protein>
<proteinExistence type="predicted"/>
<evidence type="ECO:0000256" key="1">
    <source>
        <dbReference type="ARBA" id="ARBA00022737"/>
    </source>
</evidence>
<feature type="repeat" description="ANK" evidence="3">
    <location>
        <begin position="481"/>
        <end position="513"/>
    </location>
</feature>
<evidence type="ECO:0000256" key="2">
    <source>
        <dbReference type="ARBA" id="ARBA00023043"/>
    </source>
</evidence>
<evidence type="ECO:0000259" key="4">
    <source>
        <dbReference type="Pfam" id="PF14420"/>
    </source>
</evidence>
<feature type="repeat" description="ANK" evidence="3">
    <location>
        <begin position="986"/>
        <end position="1014"/>
    </location>
</feature>
<dbReference type="PANTHER" id="PTHR24198:SF165">
    <property type="entry name" value="ANKYRIN REPEAT-CONTAINING PROTEIN-RELATED"/>
    <property type="match status" value="1"/>
</dbReference>
<evidence type="ECO:0000313" key="5">
    <source>
        <dbReference type="EMBL" id="OQD97183.1"/>
    </source>
</evidence>
<feature type="repeat" description="ANK" evidence="3">
    <location>
        <begin position="1093"/>
        <end position="1125"/>
    </location>
</feature>
<reference evidence="6" key="1">
    <citation type="journal article" date="2017" name="Nat. Microbiol.">
        <title>Global analysis of biosynthetic gene clusters reveals vast potential of secondary metabolite production in Penicillium species.</title>
        <authorList>
            <person name="Nielsen J.C."/>
            <person name="Grijseels S."/>
            <person name="Prigent S."/>
            <person name="Ji B."/>
            <person name="Dainat J."/>
            <person name="Nielsen K.F."/>
            <person name="Frisvad J.C."/>
            <person name="Workman M."/>
            <person name="Nielsen J."/>
        </authorList>
    </citation>
    <scope>NUCLEOTIDE SEQUENCE [LARGE SCALE GENOMIC DNA]</scope>
    <source>
        <strain evidence="6">IBT 29525</strain>
    </source>
</reference>
<dbReference type="STRING" id="60172.A0A1V6R779"/>
<sequence>MANLDWEAHKAEIERLYIHQDKSLKEVIQTMGAVHGFCRSKSQYETKFAKWGLKKYHMGSKKWKLLDQNLKKRGADTEVYINGVLFEPKRVKRELGRQAFQTTMQKEMEKVISRTSPKMPEGVLVYSPAPSALQLQWPSNLPWFKFSQSAFPDKAKGLFYSQSEIDISASPGMTRPSHSAEKDWFSTLDSVFAWVAPRSQKMLQGGSRMATALSIVMPEEYDGQHAATSQELSSGSDSKIRNFIRIALYLLSNKIAMRDARNSRSHIYGEEKFMLKIFRMSGLDNIVSLRHLLSRKHDMPAGAIAESLFSSAIKCLDIKTTQLMLEAGMDPDTLITDVKRSPMKTATPLGYMAMKYGGTAIHISRLLLKHRATIDLCHNGESALDIAVKRSNSHMVKILALNGAHITAKSLHSAVGGNCNFRIIHYLLLAGPKGLVDHMFPEGTILVTSLKRIDVTEKLLARKANINAIQPIQSHDQFNGLGTTLIGLAAASGNDELVRILLEAHAEVNIESKPGLCVPPLVLAVHGGNNNIVTLLLGAGSNVSLADAFIAPQESIGKSLFEKALTRDDRTTGRIRLCWTLLAEGGRASQQAMEDFSTLQLFDAVIRRDAESVSLLLSFGPRVTTYDSKYGHNALVLAIRNGDQKIISLLQAAGTTVVGCAIRFIANVETAMFLLDVGLLHAVLYADGYTILVSAILAQDDDLTMFLLEWGVDQTQPAVFPQFETPEYLCKTVLEAALCRGNLRLAEILVQRGACLGEAEITAIAWRASVMNDANALHSFLAMFPRYSLSSPTAVALALLSRNSEIIHLLLNAGIKPNGIPMIRPYYLRMGAWKNDVFSNPEQWSLVLSDPQSVLELAVIHNERSIARSLLACRDWTKREMGRAFATSLQYGEYELAKELLAAGGDVHQLSFVRGILISAYPLEIALEEGNTRLLQNLVSAGLDPNRSSGGHLTGLQRAVKCGNMKHIEMLLAAGGDVNSPAICHYGKTALQIAVQFKDTDITEMLVRAHANVNPPLNPLNAQDECPLHLAIKSGNKKLVIFLLQVGANVNSPPSPFHGATALQLAVKQGDLGLVDLFLREGADVNQAPAHNGGATALQFAVIQGYIGIARRLLDACADVNAPRAPINGRTALEGAAEWGRVDCLQLLLNEGVSVEGEGRGQFVRAVILARANGHLAVARFLKTTFVWTDSDFEGDQDHFLADTEEVTKGLLNIEQKCQDCQGML</sequence>
<keyword evidence="6" id="KW-1185">Reference proteome</keyword>
<feature type="repeat" description="ANK" evidence="3">
    <location>
        <begin position="1023"/>
        <end position="1055"/>
    </location>
</feature>
<feature type="repeat" description="ANK" evidence="3">
    <location>
        <begin position="379"/>
        <end position="411"/>
    </location>
</feature>
<name>A0A1V6R779_9EURO</name>
<dbReference type="PANTHER" id="PTHR24198">
    <property type="entry name" value="ANKYRIN REPEAT AND PROTEIN KINASE DOMAIN-CONTAINING PROTEIN"/>
    <property type="match status" value="1"/>
</dbReference>
<dbReference type="PROSITE" id="PS50297">
    <property type="entry name" value="ANK_REP_REGION"/>
    <property type="match status" value="7"/>
</dbReference>
<dbReference type="SUPFAM" id="SSF48403">
    <property type="entry name" value="Ankyrin repeat"/>
    <property type="match status" value="2"/>
</dbReference>
<dbReference type="SMART" id="SM00248">
    <property type="entry name" value="ANK"/>
    <property type="match status" value="16"/>
</dbReference>
<feature type="domain" description="Clr5" evidence="4">
    <location>
        <begin position="5"/>
        <end position="55"/>
    </location>
</feature>
<dbReference type="AlphaFoldDB" id="A0A1V6R779"/>
<dbReference type="Pfam" id="PF14420">
    <property type="entry name" value="Clr5"/>
    <property type="match status" value="1"/>
</dbReference>
<dbReference type="Pfam" id="PF00023">
    <property type="entry name" value="Ank"/>
    <property type="match status" value="1"/>
</dbReference>
<gene>
    <name evidence="5" type="ORF">PENSOL_c013G12058</name>
</gene>